<protein>
    <recommendedName>
        <fullName evidence="2">Aminoglycoside phosphotransferase domain-containing protein</fullName>
    </recommendedName>
</protein>
<dbReference type="Gene3D" id="3.90.1200.10">
    <property type="match status" value="1"/>
</dbReference>
<evidence type="ECO:0000313" key="4">
    <source>
        <dbReference type="Proteomes" id="UP001447188"/>
    </source>
</evidence>
<evidence type="ECO:0000259" key="2">
    <source>
        <dbReference type="Pfam" id="PF01636"/>
    </source>
</evidence>
<comment type="caution">
    <text evidence="3">The sequence shown here is derived from an EMBL/GenBank/DDBJ whole genome shotgun (WGS) entry which is preliminary data.</text>
</comment>
<dbReference type="InterPro" id="IPR051678">
    <property type="entry name" value="AGP_Transferase"/>
</dbReference>
<keyword evidence="4" id="KW-1185">Reference proteome</keyword>
<dbReference type="Pfam" id="PF01636">
    <property type="entry name" value="APH"/>
    <property type="match status" value="1"/>
</dbReference>
<dbReference type="PANTHER" id="PTHR21310">
    <property type="entry name" value="AMINOGLYCOSIDE PHOSPHOTRANSFERASE-RELATED-RELATED"/>
    <property type="match status" value="1"/>
</dbReference>
<reference evidence="3 4" key="1">
    <citation type="submission" date="2024-02" db="EMBL/GenBank/DDBJ databases">
        <title>Discinaceae phylogenomics.</title>
        <authorList>
            <person name="Dirks A.C."/>
            <person name="James T.Y."/>
        </authorList>
    </citation>
    <scope>NUCLEOTIDE SEQUENCE [LARGE SCALE GENOMIC DNA]</scope>
    <source>
        <strain evidence="3 4">ACD0624</strain>
    </source>
</reference>
<dbReference type="Proteomes" id="UP001447188">
    <property type="component" value="Unassembled WGS sequence"/>
</dbReference>
<dbReference type="PANTHER" id="PTHR21310:SF15">
    <property type="entry name" value="AMINOGLYCOSIDE PHOSPHOTRANSFERASE DOMAIN-CONTAINING PROTEIN"/>
    <property type="match status" value="1"/>
</dbReference>
<evidence type="ECO:0000313" key="3">
    <source>
        <dbReference type="EMBL" id="KAL0639330.1"/>
    </source>
</evidence>
<dbReference type="EMBL" id="JBBBZM010000012">
    <property type="protein sequence ID" value="KAL0639330.1"/>
    <property type="molecule type" value="Genomic_DNA"/>
</dbReference>
<dbReference type="InterPro" id="IPR002575">
    <property type="entry name" value="Aminoglycoside_PTrfase"/>
</dbReference>
<accession>A0ABR3GTU6</accession>
<dbReference type="SUPFAM" id="SSF56112">
    <property type="entry name" value="Protein kinase-like (PK-like)"/>
    <property type="match status" value="1"/>
</dbReference>
<proteinExistence type="predicted"/>
<feature type="region of interest" description="Disordered" evidence="1">
    <location>
        <begin position="1"/>
        <end position="20"/>
    </location>
</feature>
<name>A0ABR3GTU6_9PEZI</name>
<organism evidence="3 4">
    <name type="scientific">Discina gigas</name>
    <dbReference type="NCBI Taxonomy" id="1032678"/>
    <lineage>
        <taxon>Eukaryota</taxon>
        <taxon>Fungi</taxon>
        <taxon>Dikarya</taxon>
        <taxon>Ascomycota</taxon>
        <taxon>Pezizomycotina</taxon>
        <taxon>Pezizomycetes</taxon>
        <taxon>Pezizales</taxon>
        <taxon>Discinaceae</taxon>
        <taxon>Discina</taxon>
    </lineage>
</organism>
<evidence type="ECO:0000256" key="1">
    <source>
        <dbReference type="SAM" id="MobiDB-lite"/>
    </source>
</evidence>
<feature type="domain" description="Aminoglycoside phosphotransferase" evidence="2">
    <location>
        <begin position="120"/>
        <end position="327"/>
    </location>
</feature>
<gene>
    <name evidence="3" type="ORF">Q9L58_001556</name>
</gene>
<dbReference type="InterPro" id="IPR011009">
    <property type="entry name" value="Kinase-like_dom_sf"/>
</dbReference>
<sequence>MSAAKPPVPAAITSTERPLISSPESTGFNFRWAGDYCDEESELTYVHTNWDALKIVVKTLSGGRECEYEGRYHEGGRHIVRRLLFVDRGDQWLVRVPIMQTLPTPYGEEEALEWTWGEKEKREMESEIATMTYVRKNTQIPIPKVFGYNSRLAENPVNFPYILMECMKGNVYHELICAEPIEEIWSKIRSILAWVQCQLATIPLPLLGSLILTNDGIVDFGPLPSMFGHQGPHTSTSEYLLSWAAHAQFALSDVLDSGYDDFVVGNAIEFLPHLQAAIIKNQIAINSSPHEGRYYIVHPDFTPSNVLFDDNWNLVAVIDWESAFTAPLEIFAVEMANRYYGDIKEETGRLYLEDIKYYEKQLGMDTTLSTAFGSTLGDLAISMHHYKAGMAFSLLGAVERFERSYEQAA</sequence>